<protein>
    <submittedName>
        <fullName evidence="1">Uncharacterized protein</fullName>
    </submittedName>
</protein>
<evidence type="ECO:0000313" key="2">
    <source>
        <dbReference type="Proteomes" id="UP000189966"/>
    </source>
</evidence>
<proteinExistence type="predicted"/>
<dbReference type="EMBL" id="FUZI01000004">
    <property type="protein sequence ID" value="SKC32898.1"/>
    <property type="molecule type" value="Genomic_DNA"/>
</dbReference>
<accession>A0A1T5I196</accession>
<sequence>MDSAHLKIQRAEKHYSELYALFDKKKPFKYFLETNFKTGQRATFAKRDVAVVNEAAIIIGDLIHNLRAAIDHSYWSCTSDFAKSEGEKRNIQFPITSNEDALKKSTLPGLPKRVSESFSEGLASLKPYRENGNKLLCAIHDLDVMDKHKLLIPTGNFTKITSLMLQKQIPDFPSGIMNCGFGNCRRDVVWHVKPMTWTQRRKSKIKIPPSNLIEEELDVPVDIVLNDLDISKPALDVLQELIVVAKNVVNVLNESARQREFAKSP</sequence>
<name>A0A1T5I196_9GAMM</name>
<organism evidence="1 2">
    <name type="scientific">Photobacterium piscicola</name>
    <dbReference type="NCBI Taxonomy" id="1378299"/>
    <lineage>
        <taxon>Bacteria</taxon>
        <taxon>Pseudomonadati</taxon>
        <taxon>Pseudomonadota</taxon>
        <taxon>Gammaproteobacteria</taxon>
        <taxon>Vibrionales</taxon>
        <taxon>Vibrionaceae</taxon>
        <taxon>Photobacterium</taxon>
    </lineage>
</organism>
<reference evidence="1 2" key="1">
    <citation type="submission" date="2017-02" db="EMBL/GenBank/DDBJ databases">
        <authorList>
            <person name="Peterson S.W."/>
        </authorList>
    </citation>
    <scope>NUCLEOTIDE SEQUENCE [LARGE SCALE GENOMIC DNA]</scope>
    <source>
        <strain evidence="2">type strain: NCCB 100098</strain>
    </source>
</reference>
<gene>
    <name evidence="1" type="ORF">CZ809_02426</name>
</gene>
<evidence type="ECO:0000313" key="1">
    <source>
        <dbReference type="EMBL" id="SKC32898.1"/>
    </source>
</evidence>
<dbReference type="RefSeq" id="WP_080157887.1">
    <property type="nucleotide sequence ID" value="NZ_FUZI01000004.1"/>
</dbReference>
<dbReference type="Proteomes" id="UP000189966">
    <property type="component" value="Unassembled WGS sequence"/>
</dbReference>
<dbReference type="OrthoDB" id="5905861at2"/>
<dbReference type="AlphaFoldDB" id="A0A1T5I196"/>